<feature type="domain" description="CP-type G" evidence="13">
    <location>
        <begin position="113"/>
        <end position="268"/>
    </location>
</feature>
<evidence type="ECO:0000256" key="1">
    <source>
        <dbReference type="ARBA" id="ARBA00022490"/>
    </source>
</evidence>
<keyword evidence="2 10" id="KW-0690">Ribosome biogenesis</keyword>
<evidence type="ECO:0000313" key="15">
    <source>
        <dbReference type="Proteomes" id="UP001596047"/>
    </source>
</evidence>
<dbReference type="EC" id="3.6.1.-" evidence="10"/>
<comment type="similarity">
    <text evidence="10">Belongs to the TRAFAC class YlqF/YawG GTPase family. RsgA subfamily.</text>
</comment>
<evidence type="ECO:0000256" key="5">
    <source>
        <dbReference type="ARBA" id="ARBA00022741"/>
    </source>
</evidence>
<protein>
    <recommendedName>
        <fullName evidence="10">Small ribosomal subunit biogenesis GTPase RsgA</fullName>
        <ecNumber evidence="10">3.6.1.-</ecNumber>
    </recommendedName>
</protein>
<accession>A0ABW0W582</accession>
<keyword evidence="1 10" id="KW-0963">Cytoplasm</keyword>
<feature type="binding site" evidence="10">
    <location>
        <position position="298"/>
    </location>
    <ligand>
        <name>Zn(2+)</name>
        <dbReference type="ChEBI" id="CHEBI:29105"/>
    </ligand>
</feature>
<dbReference type="Proteomes" id="UP001596047">
    <property type="component" value="Unassembled WGS sequence"/>
</dbReference>
<keyword evidence="3 10" id="KW-0479">Metal-binding</keyword>
<dbReference type="InterPro" id="IPR004881">
    <property type="entry name" value="Ribosome_biogen_GTPase_RsgA"/>
</dbReference>
<dbReference type="PROSITE" id="PS50936">
    <property type="entry name" value="ENGC_GTPASE"/>
    <property type="match status" value="1"/>
</dbReference>
<evidence type="ECO:0000256" key="2">
    <source>
        <dbReference type="ARBA" id="ARBA00022517"/>
    </source>
</evidence>
<dbReference type="InterPro" id="IPR030378">
    <property type="entry name" value="G_CP_dom"/>
</dbReference>
<keyword evidence="8 10" id="KW-0694">RNA-binding</keyword>
<dbReference type="PANTHER" id="PTHR32120:SF10">
    <property type="entry name" value="SMALL RIBOSOMAL SUBUNIT BIOGENESIS GTPASE RSGA"/>
    <property type="match status" value="1"/>
</dbReference>
<gene>
    <name evidence="10 14" type="primary">rsgA</name>
    <name evidence="14" type="ORF">ACFPYJ_25510</name>
</gene>
<evidence type="ECO:0000256" key="10">
    <source>
        <dbReference type="HAMAP-Rule" id="MF_01820"/>
    </source>
</evidence>
<dbReference type="InterPro" id="IPR010914">
    <property type="entry name" value="RsgA_GTPase_dom"/>
</dbReference>
<evidence type="ECO:0000256" key="9">
    <source>
        <dbReference type="ARBA" id="ARBA00023134"/>
    </source>
</evidence>
<dbReference type="Gene3D" id="1.10.40.50">
    <property type="entry name" value="Probable gtpase engc, domain 3"/>
    <property type="match status" value="1"/>
</dbReference>
<dbReference type="Gene3D" id="3.40.50.300">
    <property type="entry name" value="P-loop containing nucleotide triphosphate hydrolases"/>
    <property type="match status" value="1"/>
</dbReference>
<evidence type="ECO:0000256" key="6">
    <source>
        <dbReference type="ARBA" id="ARBA00022801"/>
    </source>
</evidence>
<dbReference type="SUPFAM" id="SSF52540">
    <property type="entry name" value="P-loop containing nucleoside triphosphate hydrolases"/>
    <property type="match status" value="1"/>
</dbReference>
<dbReference type="PANTHER" id="PTHR32120">
    <property type="entry name" value="SMALL RIBOSOMAL SUBUNIT BIOGENESIS GTPASE RSGA"/>
    <property type="match status" value="1"/>
</dbReference>
<evidence type="ECO:0000256" key="4">
    <source>
        <dbReference type="ARBA" id="ARBA00022730"/>
    </source>
</evidence>
<keyword evidence="5 10" id="KW-0547">Nucleotide-binding</keyword>
<dbReference type="CDD" id="cd01854">
    <property type="entry name" value="YjeQ_EngC"/>
    <property type="match status" value="1"/>
</dbReference>
<feature type="region of interest" description="Disordered" evidence="11">
    <location>
        <begin position="327"/>
        <end position="367"/>
    </location>
</feature>
<evidence type="ECO:0000256" key="8">
    <source>
        <dbReference type="ARBA" id="ARBA00022884"/>
    </source>
</evidence>
<feature type="compositionally biased region" description="Basic and acidic residues" evidence="11">
    <location>
        <begin position="327"/>
        <end position="338"/>
    </location>
</feature>
<feature type="compositionally biased region" description="Basic and acidic residues" evidence="11">
    <location>
        <begin position="357"/>
        <end position="367"/>
    </location>
</feature>
<feature type="binding site" evidence="10">
    <location>
        <position position="291"/>
    </location>
    <ligand>
        <name>Zn(2+)</name>
        <dbReference type="ChEBI" id="CHEBI:29105"/>
    </ligand>
</feature>
<comment type="caution">
    <text evidence="14">The sequence shown here is derived from an EMBL/GenBank/DDBJ whole genome shotgun (WGS) entry which is preliminary data.</text>
</comment>
<dbReference type="HAMAP" id="MF_01820">
    <property type="entry name" value="GTPase_RsgA"/>
    <property type="match status" value="1"/>
</dbReference>
<keyword evidence="6 10" id="KW-0378">Hydrolase</keyword>
<keyword evidence="9 10" id="KW-0342">GTP-binding</keyword>
<dbReference type="NCBIfam" id="TIGR00157">
    <property type="entry name" value="ribosome small subunit-dependent GTPase A"/>
    <property type="match status" value="1"/>
</dbReference>
<feature type="binding site" evidence="10">
    <location>
        <position position="296"/>
    </location>
    <ligand>
        <name>Zn(2+)</name>
        <dbReference type="ChEBI" id="CHEBI:29105"/>
    </ligand>
</feature>
<feature type="binding site" evidence="10">
    <location>
        <begin position="158"/>
        <end position="161"/>
    </location>
    <ligand>
        <name>GTP</name>
        <dbReference type="ChEBI" id="CHEBI:37565"/>
    </ligand>
</feature>
<name>A0ABW0W582_9BACL</name>
<evidence type="ECO:0000256" key="11">
    <source>
        <dbReference type="SAM" id="MobiDB-lite"/>
    </source>
</evidence>
<keyword evidence="15" id="KW-1185">Reference proteome</keyword>
<comment type="subunit">
    <text evidence="10">Monomer. Associates with 30S ribosomal subunit, binds 16S rRNA.</text>
</comment>
<comment type="subcellular location">
    <subcellularLocation>
        <location evidence="10">Cytoplasm</location>
    </subcellularLocation>
</comment>
<keyword evidence="7 10" id="KW-0862">Zinc</keyword>
<feature type="binding site" evidence="10">
    <location>
        <position position="304"/>
    </location>
    <ligand>
        <name>Zn(2+)</name>
        <dbReference type="ChEBI" id="CHEBI:29105"/>
    </ligand>
</feature>
<evidence type="ECO:0000256" key="3">
    <source>
        <dbReference type="ARBA" id="ARBA00022723"/>
    </source>
</evidence>
<dbReference type="PROSITE" id="PS51721">
    <property type="entry name" value="G_CP"/>
    <property type="match status" value="1"/>
</dbReference>
<keyword evidence="4 10" id="KW-0699">rRNA-binding</keyword>
<proteinExistence type="inferred from homology"/>
<dbReference type="InterPro" id="IPR027417">
    <property type="entry name" value="P-loop_NTPase"/>
</dbReference>
<feature type="domain" description="EngC GTPase" evidence="12">
    <location>
        <begin position="119"/>
        <end position="266"/>
    </location>
</feature>
<dbReference type="RefSeq" id="WP_379191108.1">
    <property type="nucleotide sequence ID" value="NZ_JBHSOW010000096.1"/>
</dbReference>
<evidence type="ECO:0000256" key="7">
    <source>
        <dbReference type="ARBA" id="ARBA00022833"/>
    </source>
</evidence>
<dbReference type="EMBL" id="JBHSOW010000096">
    <property type="protein sequence ID" value="MFC5652412.1"/>
    <property type="molecule type" value="Genomic_DNA"/>
</dbReference>
<evidence type="ECO:0000259" key="12">
    <source>
        <dbReference type="PROSITE" id="PS50936"/>
    </source>
</evidence>
<dbReference type="Pfam" id="PF03193">
    <property type="entry name" value="RsgA_GTPase"/>
    <property type="match status" value="1"/>
</dbReference>
<evidence type="ECO:0000259" key="13">
    <source>
        <dbReference type="PROSITE" id="PS51721"/>
    </source>
</evidence>
<reference evidence="15" key="1">
    <citation type="journal article" date="2019" name="Int. J. Syst. Evol. Microbiol.">
        <title>The Global Catalogue of Microorganisms (GCM) 10K type strain sequencing project: providing services to taxonomists for standard genome sequencing and annotation.</title>
        <authorList>
            <consortium name="The Broad Institute Genomics Platform"/>
            <consortium name="The Broad Institute Genome Sequencing Center for Infectious Disease"/>
            <person name="Wu L."/>
            <person name="Ma J."/>
        </authorList>
    </citation>
    <scope>NUCLEOTIDE SEQUENCE [LARGE SCALE GENOMIC DNA]</scope>
    <source>
        <strain evidence="15">CGMCC 1.3240</strain>
    </source>
</reference>
<evidence type="ECO:0000313" key="14">
    <source>
        <dbReference type="EMBL" id="MFC5652412.1"/>
    </source>
</evidence>
<feature type="compositionally biased region" description="Basic residues" evidence="11">
    <location>
        <begin position="343"/>
        <end position="353"/>
    </location>
</feature>
<feature type="binding site" evidence="10">
    <location>
        <begin position="210"/>
        <end position="218"/>
    </location>
    <ligand>
        <name>GTP</name>
        <dbReference type="ChEBI" id="CHEBI:37565"/>
    </ligand>
</feature>
<comment type="function">
    <text evidence="10">One of several proteins that assist in the late maturation steps of the functional core of the 30S ribosomal subunit. Helps release RbfA from mature subunits. May play a role in the assembly of ribosomal proteins into the subunit. Circularly permuted GTPase that catalyzes slow GTP hydrolysis, GTPase activity is stimulated by the 30S ribosomal subunit.</text>
</comment>
<sequence length="367" mass="40367">MNMNSNQSERLQQYGWNDYWASCLKEEMIQSGLVPARIIAQFTNQYRIITPDGESAAEVSGKFQFHALARSDYPGVGDWVAVQPLPGEARAIIHAVLPRRSAMIRKAAGSVPEEQVIGANLDTLFIVNALNDDFNVRKIERYLITAWESGATPVVLLTKADLCEDTGSRIAAVAAAAPGAAVHAVSALQDEGKEALEPYMLPGRTLAVTGSSGVGKSTLLNWLAGDNLQQVQGIREQDARGRHTTTHRELFPLPCGAVMMDTPGMRELQLWESSIGRQEAFADIEEIAALCRFRDCTHDAEDGCAIKQAIEEGTLDARRLGNYKKTGRELAHQARKEQSISNRQKKSSNKRLTGRFSAKDRKSIEMD</sequence>
<comment type="cofactor">
    <cofactor evidence="10">
        <name>Zn(2+)</name>
        <dbReference type="ChEBI" id="CHEBI:29105"/>
    </cofactor>
    <text evidence="10">Binds 1 zinc ion per subunit.</text>
</comment>
<organism evidence="14 15">
    <name type="scientific">Paenibacillus solisilvae</name>
    <dbReference type="NCBI Taxonomy" id="2486751"/>
    <lineage>
        <taxon>Bacteria</taxon>
        <taxon>Bacillati</taxon>
        <taxon>Bacillota</taxon>
        <taxon>Bacilli</taxon>
        <taxon>Bacillales</taxon>
        <taxon>Paenibacillaceae</taxon>
        <taxon>Paenibacillus</taxon>
    </lineage>
</organism>